<dbReference type="Pfam" id="PF13475">
    <property type="entry name" value="DUF4116"/>
    <property type="match status" value="3"/>
</dbReference>
<keyword evidence="3" id="KW-1185">Reference proteome</keyword>
<name>D1AYG3_STRM9</name>
<dbReference type="GeneID" id="29673996"/>
<proteinExistence type="predicted"/>
<evidence type="ECO:0000313" key="2">
    <source>
        <dbReference type="EMBL" id="ACZ01339.1"/>
    </source>
</evidence>
<dbReference type="eggNOG" id="COG0827">
    <property type="taxonomic scope" value="Bacteria"/>
</dbReference>
<organism evidence="2 3">
    <name type="scientific">Streptobacillus moniliformis (strain ATCC 14647 / DSM 12112 / NCTC 10651 / 9901)</name>
    <dbReference type="NCBI Taxonomy" id="519441"/>
    <lineage>
        <taxon>Bacteria</taxon>
        <taxon>Fusobacteriati</taxon>
        <taxon>Fusobacteriota</taxon>
        <taxon>Fusobacteriia</taxon>
        <taxon>Fusobacteriales</taxon>
        <taxon>Leptotrichiaceae</taxon>
        <taxon>Streptobacillus</taxon>
    </lineage>
</organism>
<dbReference type="HOGENOM" id="CLU_1015339_0_0_0"/>
<dbReference type="AlphaFoldDB" id="D1AYG3"/>
<feature type="domain" description="DUF4116" evidence="1">
    <location>
        <begin position="162"/>
        <end position="206"/>
    </location>
</feature>
<feature type="domain" description="DUF4116" evidence="1">
    <location>
        <begin position="109"/>
        <end position="157"/>
    </location>
</feature>
<evidence type="ECO:0000259" key="1">
    <source>
        <dbReference type="Pfam" id="PF13475"/>
    </source>
</evidence>
<reference evidence="2 3" key="1">
    <citation type="journal article" date="2009" name="Stand. Genomic Sci.">
        <title>Complete genome sequence of Streptobacillus moniliformis type strain (9901T).</title>
        <authorList>
            <person name="Nolan M."/>
            <person name="Gronow S."/>
            <person name="Lapidus A."/>
            <person name="Ivanova N."/>
            <person name="Copeland A."/>
            <person name="Lucas S."/>
            <person name="Del Rio T.G."/>
            <person name="Chen F."/>
            <person name="Tice H."/>
            <person name="Pitluck S."/>
            <person name="Cheng J.F."/>
            <person name="Sims D."/>
            <person name="Meincke L."/>
            <person name="Bruce D."/>
            <person name="Goodwin L."/>
            <person name="Brettin T."/>
            <person name="Han C."/>
            <person name="Detter J.C."/>
            <person name="Ovchinikova G."/>
            <person name="Pati A."/>
            <person name="Mavromatis K."/>
            <person name="Mikhailova N."/>
            <person name="Chen A."/>
            <person name="Palaniappan K."/>
            <person name="Land M."/>
            <person name="Hauser L."/>
            <person name="Chang Y.J."/>
            <person name="Jeffries C.D."/>
            <person name="Rohde M."/>
            <person name="Sproer C."/>
            <person name="Goker M."/>
            <person name="Bristow J."/>
            <person name="Eisen J.A."/>
            <person name="Markowitz V."/>
            <person name="Hugenholtz P."/>
            <person name="Kyrpides N.C."/>
            <person name="Klenk H.P."/>
            <person name="Chain P."/>
        </authorList>
    </citation>
    <scope>NUCLEOTIDE SEQUENCE [LARGE SCALE GENOMIC DNA]</scope>
    <source>
        <strain evidence="3">ATCC 14647 / DSM 12112 / NCTC 10651 / 9901</strain>
    </source>
</reference>
<feature type="domain" description="DUF4116" evidence="1">
    <location>
        <begin position="208"/>
        <end position="256"/>
    </location>
</feature>
<dbReference type="STRING" id="519441.Smon_0872"/>
<gene>
    <name evidence="2" type="ordered locus">Smon_0872</name>
</gene>
<dbReference type="KEGG" id="smf:Smon_0872"/>
<protein>
    <recommendedName>
        <fullName evidence="1">DUF4116 domain-containing protein</fullName>
    </recommendedName>
</protein>
<accession>D1AYG3</accession>
<evidence type="ECO:0000313" key="3">
    <source>
        <dbReference type="Proteomes" id="UP000002072"/>
    </source>
</evidence>
<dbReference type="Proteomes" id="UP000002072">
    <property type="component" value="Chromosome"/>
</dbReference>
<sequence length="274" mass="32316">MKKKIENMEELLHCSINVINSNGSTVSNQFIVNVDNKKREFTIYSEKNPEYWREFKLKFDYLDIPDTSDYTMKVVKHSEKVTDKKLENYKYWQKNICRALNIDEAIIKDEETMSKAIENNPYFFEWGSEELKNDKDFMLRAIKQNLRVGEYIDDKLKNDKVFMLEAIKNDEDAIRYASYELKNDKDIVLESLKNGGSLIYAGDEIRNNKEVVKIAVMNCGSELKYASTELKNDREIVLEAVKQDKSSLLFASEELKNEIKDNWHIKKDKQELER</sequence>
<dbReference type="EMBL" id="CP001779">
    <property type="protein sequence ID" value="ACZ01339.1"/>
    <property type="molecule type" value="Genomic_DNA"/>
</dbReference>
<dbReference type="InterPro" id="IPR025197">
    <property type="entry name" value="DUF4116"/>
</dbReference>
<dbReference type="RefSeq" id="WP_012858888.1">
    <property type="nucleotide sequence ID" value="NC_013515.1"/>
</dbReference>